<sequence>MATGHTAGAGPYPDGDPEAIRALAAEARLTVAPVNTDDTAEPRPTVATAQTWILTQRGPIGRIRPDDTRRGPARLTPAALDRRDHAARPASGAGRPADADHHAPRARASPRAGRSGRGRGPYGTGRPGAAR</sequence>
<proteinExistence type="predicted"/>
<feature type="compositionally biased region" description="Gly residues" evidence="1">
    <location>
        <begin position="118"/>
        <end position="131"/>
    </location>
</feature>
<organism evidence="2 3">
    <name type="scientific">Actinoallomurus iriomotensis</name>
    <dbReference type="NCBI Taxonomy" id="478107"/>
    <lineage>
        <taxon>Bacteria</taxon>
        <taxon>Bacillati</taxon>
        <taxon>Actinomycetota</taxon>
        <taxon>Actinomycetes</taxon>
        <taxon>Streptosporangiales</taxon>
        <taxon>Thermomonosporaceae</taxon>
        <taxon>Actinoallomurus</taxon>
    </lineage>
</organism>
<evidence type="ECO:0000313" key="3">
    <source>
        <dbReference type="Proteomes" id="UP001165074"/>
    </source>
</evidence>
<gene>
    <name evidence="2" type="ORF">Airi02_045170</name>
</gene>
<name>A0A9W6VVD6_9ACTN</name>
<dbReference type="AlphaFoldDB" id="A0A9W6VVD6"/>
<protein>
    <submittedName>
        <fullName evidence="2">Uncharacterized protein</fullName>
    </submittedName>
</protein>
<dbReference type="Proteomes" id="UP001165074">
    <property type="component" value="Unassembled WGS sequence"/>
</dbReference>
<evidence type="ECO:0000313" key="2">
    <source>
        <dbReference type="EMBL" id="GLY86588.1"/>
    </source>
</evidence>
<accession>A0A9W6VVD6</accession>
<feature type="region of interest" description="Disordered" evidence="1">
    <location>
        <begin position="57"/>
        <end position="131"/>
    </location>
</feature>
<dbReference type="EMBL" id="BSTK01000006">
    <property type="protein sequence ID" value="GLY86588.1"/>
    <property type="molecule type" value="Genomic_DNA"/>
</dbReference>
<reference evidence="2" key="1">
    <citation type="submission" date="2023-03" db="EMBL/GenBank/DDBJ databases">
        <title>Actinoallomurus iriomotensis NBRC 103684.</title>
        <authorList>
            <person name="Ichikawa N."/>
            <person name="Sato H."/>
            <person name="Tonouchi N."/>
        </authorList>
    </citation>
    <scope>NUCLEOTIDE SEQUENCE</scope>
    <source>
        <strain evidence="2">NBRC 103684</strain>
    </source>
</reference>
<comment type="caution">
    <text evidence="2">The sequence shown here is derived from an EMBL/GenBank/DDBJ whole genome shotgun (WGS) entry which is preliminary data.</text>
</comment>
<keyword evidence="3" id="KW-1185">Reference proteome</keyword>
<evidence type="ECO:0000256" key="1">
    <source>
        <dbReference type="SAM" id="MobiDB-lite"/>
    </source>
</evidence>